<protein>
    <recommendedName>
        <fullName evidence="3">Alpha/beta hydrolase family protein</fullName>
    </recommendedName>
</protein>
<reference evidence="1 2" key="1">
    <citation type="submission" date="2022-11" db="EMBL/GenBank/DDBJ databases">
        <title>Nonomuraea corallina sp. nov., a new species of the genus Nonomuraea isolated from sea side sediment in Thai sea.</title>
        <authorList>
            <person name="Ngamcharungchit C."/>
            <person name="Matsumoto A."/>
            <person name="Suriyachadkun C."/>
            <person name="Panbangred W."/>
            <person name="Inahashi Y."/>
            <person name="Intra B."/>
        </authorList>
    </citation>
    <scope>NUCLEOTIDE SEQUENCE [LARGE SCALE GENOMIC DNA]</scope>
    <source>
        <strain evidence="1 2">DSM 43553</strain>
    </source>
</reference>
<evidence type="ECO:0000313" key="1">
    <source>
        <dbReference type="EMBL" id="MDA0647324.1"/>
    </source>
</evidence>
<name>A0ABT4TD15_9ACTN</name>
<sequence>MIEHGQPYFAAVPEYGPRLEKAWVAGQREWLTLSGDSKLTTAEKSGHHIYADRPDIAVRAIERVPSQAARAASCG</sequence>
<organism evidence="1 2">
    <name type="scientific">Nonomuraea ferruginea</name>
    <dbReference type="NCBI Taxonomy" id="46174"/>
    <lineage>
        <taxon>Bacteria</taxon>
        <taxon>Bacillati</taxon>
        <taxon>Actinomycetota</taxon>
        <taxon>Actinomycetes</taxon>
        <taxon>Streptosporangiales</taxon>
        <taxon>Streptosporangiaceae</taxon>
        <taxon>Nonomuraea</taxon>
    </lineage>
</organism>
<comment type="caution">
    <text evidence="1">The sequence shown here is derived from an EMBL/GenBank/DDBJ whole genome shotgun (WGS) entry which is preliminary data.</text>
</comment>
<dbReference type="Proteomes" id="UP001212498">
    <property type="component" value="Unassembled WGS sequence"/>
</dbReference>
<accession>A0ABT4TD15</accession>
<keyword evidence="2" id="KW-1185">Reference proteome</keyword>
<gene>
    <name evidence="1" type="ORF">OUY24_42425</name>
</gene>
<evidence type="ECO:0008006" key="3">
    <source>
        <dbReference type="Google" id="ProtNLM"/>
    </source>
</evidence>
<evidence type="ECO:0000313" key="2">
    <source>
        <dbReference type="Proteomes" id="UP001212498"/>
    </source>
</evidence>
<dbReference type="EMBL" id="JAPNUD010000280">
    <property type="protein sequence ID" value="MDA0647324.1"/>
    <property type="molecule type" value="Genomic_DNA"/>
</dbReference>
<proteinExistence type="predicted"/>
<dbReference type="RefSeq" id="WP_271280318.1">
    <property type="nucleotide sequence ID" value="NZ_BAABFD010000017.1"/>
</dbReference>